<dbReference type="GO" id="GO:0009435">
    <property type="term" value="P:NAD+ biosynthetic process"/>
    <property type="evidence" value="ECO:0007669"/>
    <property type="project" value="InterPro"/>
</dbReference>
<dbReference type="STRING" id="1479485.DA73_0225225"/>
<accession>A0A0C1N4S9</accession>
<evidence type="ECO:0000313" key="2">
    <source>
        <dbReference type="EMBL" id="KIE09642.1"/>
    </source>
</evidence>
<dbReference type="InterPro" id="IPR005288">
    <property type="entry name" value="NadB"/>
</dbReference>
<dbReference type="AlphaFoldDB" id="A0A0C1N4S9"/>
<reference evidence="2" key="1">
    <citation type="journal article" date="2015" name="Genome Announc.">
        <title>Draft Genome Sequence of Tolypothrix boutellei Strain VB521301.</title>
        <authorList>
            <person name="Chandrababunaidu M.M."/>
            <person name="Singh D."/>
            <person name="Sen D."/>
            <person name="Bhan S."/>
            <person name="Das S."/>
            <person name="Gupta A."/>
            <person name="Adhikary S.P."/>
            <person name="Tripathy S."/>
        </authorList>
    </citation>
    <scope>NUCLEOTIDE SEQUENCE</scope>
    <source>
        <strain evidence="2">VB521301</strain>
    </source>
</reference>
<proteinExistence type="predicted"/>
<dbReference type="EMBL" id="JHEG02000054">
    <property type="protein sequence ID" value="KIE09642.1"/>
    <property type="molecule type" value="Genomic_DNA"/>
</dbReference>
<name>A0A0C1N4S9_9CYAN</name>
<reference evidence="1" key="2">
    <citation type="submission" date="2019-11" db="EMBL/GenBank/DDBJ databases">
        <title>Improved Assembly of Tolypothrix boutellei genome.</title>
        <authorList>
            <person name="Sarangi A.N."/>
            <person name="Mukherjee M."/>
            <person name="Ghosh S."/>
            <person name="Singh D."/>
            <person name="Das A."/>
            <person name="Kant S."/>
            <person name="Prusty A."/>
            <person name="Tripathy S."/>
        </authorList>
    </citation>
    <scope>NUCLEOTIDE SEQUENCE</scope>
    <source>
        <strain evidence="1">VB521301</strain>
    </source>
</reference>
<dbReference type="Gene3D" id="3.50.50.60">
    <property type="entry name" value="FAD/NAD(P)-binding domain"/>
    <property type="match status" value="1"/>
</dbReference>
<dbReference type="EMBL" id="JHEG04000001">
    <property type="protein sequence ID" value="KAF3884455.1"/>
    <property type="molecule type" value="Genomic_DNA"/>
</dbReference>
<dbReference type="SUPFAM" id="SSF51905">
    <property type="entry name" value="FAD/NAD(P)-binding domain"/>
    <property type="match status" value="1"/>
</dbReference>
<gene>
    <name evidence="2" type="ORF">DA73_0225225</name>
    <name evidence="1" type="ORF">DA73_0400002455</name>
</gene>
<dbReference type="OrthoDB" id="500092at2"/>
<dbReference type="Proteomes" id="UP000029738">
    <property type="component" value="Unassembled WGS sequence"/>
</dbReference>
<dbReference type="InterPro" id="IPR036188">
    <property type="entry name" value="FAD/NAD-bd_sf"/>
</dbReference>
<dbReference type="PANTHER" id="PTHR42716">
    <property type="entry name" value="L-ASPARTATE OXIDASE"/>
    <property type="match status" value="1"/>
</dbReference>
<comment type="caution">
    <text evidence="2">The sequence shown here is derived from an EMBL/GenBank/DDBJ whole genome shotgun (WGS) entry which is preliminary data.</text>
</comment>
<organism evidence="2">
    <name type="scientific">Tolypothrix bouteillei VB521301</name>
    <dbReference type="NCBI Taxonomy" id="1479485"/>
    <lineage>
        <taxon>Bacteria</taxon>
        <taxon>Bacillati</taxon>
        <taxon>Cyanobacteriota</taxon>
        <taxon>Cyanophyceae</taxon>
        <taxon>Nostocales</taxon>
        <taxon>Tolypothrichaceae</taxon>
        <taxon>Tolypothrix</taxon>
    </lineage>
</organism>
<protein>
    <submittedName>
        <fullName evidence="1">FAD-dependent oxidoreductase</fullName>
    </submittedName>
    <submittedName>
        <fullName evidence="2">NAD(FAD)-dependent dehydrogenase</fullName>
    </submittedName>
</protein>
<keyword evidence="3" id="KW-1185">Reference proteome</keyword>
<dbReference type="PANTHER" id="PTHR42716:SF1">
    <property type="entry name" value="SLL0471 PROTEIN"/>
    <property type="match status" value="1"/>
</dbReference>
<sequence>MKQPRRFSPLILLISALAFLAIVSLSYFHTRFALLLPNSNLDPTSRSKTKVKPLVGTNGLPQLNPLPTAKEVWECSVVVIGGSLGGVAAASEAMQSGAKTCLIELTPWLGGQISSQGVSAVDESLAMRAKENHSKSWIEFKQLIAQQPVELPSWSNVPSPLKVKDINSCWVGKLCFPPKAGASAAEQLLKSSSSFAPGSQWGTSIAFKGAEFDSTGQQIVSIYAVKRIPRNSNYVPKGRLSQELTSWYSWFDNEEFEKVPLRLQPPKGDRMIVIDATDTGELIGWANIPHRQGSESQVTTGEIHAAPKDNPKCTQAFTFPFAVAIHDDGGLSRDRLSRIESGISKEEHRKDFSIGRTPVFAGRSFFNYRRIVSMRRSNPFVDTPVRGDITMVNWNRGNDWNLMNPHLILTQEEVSASGQRQNWVGGLALEALKEAENHALFFAEWLLETQAQPNFPLTYLFGTESPMGTVSGLSMTPYIREGRRILGRQAHGQNEFMMREADIRTDVSSSRDVSKTVVAVTHYDIDIHGCRYRNWEPSNEAAKAPAREFVVRPVMIPLESMIPQKIDNLLIGGKSIAVTHIVNAVTRVHHSEWGIGAASGVTAAWLLTQPNLTPSQIVPKQQMPQLQQAMKKQGLRLSW</sequence>
<dbReference type="RefSeq" id="WP_038074126.1">
    <property type="nucleotide sequence ID" value="NZ_JHEG04000001.1"/>
</dbReference>
<dbReference type="Pfam" id="PF12831">
    <property type="entry name" value="FAD_oxidored"/>
    <property type="match status" value="2"/>
</dbReference>
<evidence type="ECO:0000313" key="1">
    <source>
        <dbReference type="EMBL" id="KAF3884455.1"/>
    </source>
</evidence>
<evidence type="ECO:0000313" key="3">
    <source>
        <dbReference type="Proteomes" id="UP000029738"/>
    </source>
</evidence>
<dbReference type="GO" id="GO:0008734">
    <property type="term" value="F:L-aspartate oxidase activity"/>
    <property type="evidence" value="ECO:0007669"/>
    <property type="project" value="InterPro"/>
</dbReference>